<evidence type="ECO:0000313" key="10">
    <source>
        <dbReference type="Proteomes" id="UP001431209"/>
    </source>
</evidence>
<reference evidence="9 10" key="1">
    <citation type="submission" date="2024-03" db="EMBL/GenBank/DDBJ databases">
        <title>The Acrasis kona genome and developmental transcriptomes reveal deep origins of eukaryotic multicellular pathways.</title>
        <authorList>
            <person name="Sheikh S."/>
            <person name="Fu C.-J."/>
            <person name="Brown M.W."/>
            <person name="Baldauf S.L."/>
        </authorList>
    </citation>
    <scope>NUCLEOTIDE SEQUENCE [LARGE SCALE GENOMIC DNA]</scope>
    <source>
        <strain evidence="9 10">ATCC MYA-3509</strain>
    </source>
</reference>
<keyword evidence="6" id="KW-0539">Nucleus</keyword>
<accession>A0AAW2Z7E8</accession>
<evidence type="ECO:0000256" key="4">
    <source>
        <dbReference type="ARBA" id="ARBA00022771"/>
    </source>
</evidence>
<dbReference type="Gene3D" id="3.30.160.60">
    <property type="entry name" value="Classic Zinc Finger"/>
    <property type="match status" value="3"/>
</dbReference>
<dbReference type="EMBL" id="JAOPGA020001056">
    <property type="protein sequence ID" value="KAL0484626.1"/>
    <property type="molecule type" value="Genomic_DNA"/>
</dbReference>
<evidence type="ECO:0000256" key="7">
    <source>
        <dbReference type="PROSITE-ProRule" id="PRU00042"/>
    </source>
</evidence>
<dbReference type="InterPro" id="IPR036236">
    <property type="entry name" value="Znf_C2H2_sf"/>
</dbReference>
<dbReference type="GO" id="GO:0008270">
    <property type="term" value="F:zinc ion binding"/>
    <property type="evidence" value="ECO:0007669"/>
    <property type="project" value="UniProtKB-KW"/>
</dbReference>
<evidence type="ECO:0000256" key="6">
    <source>
        <dbReference type="ARBA" id="ARBA00023242"/>
    </source>
</evidence>
<dbReference type="GO" id="GO:0005667">
    <property type="term" value="C:transcription regulator complex"/>
    <property type="evidence" value="ECO:0007669"/>
    <property type="project" value="TreeGrafter"/>
</dbReference>
<keyword evidence="4 7" id="KW-0863">Zinc-finger</keyword>
<dbReference type="InterPro" id="IPR013087">
    <property type="entry name" value="Znf_C2H2_type"/>
</dbReference>
<dbReference type="PANTHER" id="PTHR14003:SF19">
    <property type="entry name" value="YY2 TRANSCRIPTION FACTOR"/>
    <property type="match status" value="1"/>
</dbReference>
<keyword evidence="3" id="KW-0677">Repeat</keyword>
<name>A0AAW2Z7E8_9EUKA</name>
<comment type="caution">
    <text evidence="9">The sequence shown here is derived from an EMBL/GenBank/DDBJ whole genome shotgun (WGS) entry which is preliminary data.</text>
</comment>
<dbReference type="Pfam" id="PF00096">
    <property type="entry name" value="zf-C2H2"/>
    <property type="match status" value="3"/>
</dbReference>
<organism evidence="9 10">
    <name type="scientific">Acrasis kona</name>
    <dbReference type="NCBI Taxonomy" id="1008807"/>
    <lineage>
        <taxon>Eukaryota</taxon>
        <taxon>Discoba</taxon>
        <taxon>Heterolobosea</taxon>
        <taxon>Tetramitia</taxon>
        <taxon>Eutetramitia</taxon>
        <taxon>Acrasidae</taxon>
        <taxon>Acrasis</taxon>
    </lineage>
</organism>
<dbReference type="FunFam" id="3.30.160.60:FF:001498">
    <property type="entry name" value="Zinc finger protein 404"/>
    <property type="match status" value="1"/>
</dbReference>
<dbReference type="FunFam" id="3.30.160.60:FF:000125">
    <property type="entry name" value="Putative zinc finger protein 143"/>
    <property type="match status" value="1"/>
</dbReference>
<gene>
    <name evidence="9" type="ORF">AKO1_003455</name>
</gene>
<comment type="subcellular location">
    <subcellularLocation>
        <location evidence="1">Nucleus</location>
    </subcellularLocation>
</comment>
<dbReference type="GO" id="GO:0031519">
    <property type="term" value="C:PcG protein complex"/>
    <property type="evidence" value="ECO:0007669"/>
    <property type="project" value="TreeGrafter"/>
</dbReference>
<sequence length="224" mass="25594">MNCIPPIAQSNLPAYSREHELPSVSSLLDYADKKELQGQQHTQDYLYTVTPSNQSEDLALLKDHTNKRSLSICTTSFFNEEPSQKFPCLEFGVRHNHSASCTYEVRDDIFDTILSPCSTTSDGSESFLTYKCSIRNCSKVFNRKTDLRTHERTHTGERPYMCQAEGCKKSFTTCSNLRRHQRIHTGEKPFVCPHASCNKAFSQLSHLKRHTITHDKKRTHSMSG</sequence>
<keyword evidence="5" id="KW-0862">Zinc</keyword>
<dbReference type="SUPFAM" id="SSF57667">
    <property type="entry name" value="beta-beta-alpha zinc fingers"/>
    <property type="match status" value="2"/>
</dbReference>
<evidence type="ECO:0000256" key="5">
    <source>
        <dbReference type="ARBA" id="ARBA00022833"/>
    </source>
</evidence>
<keyword evidence="10" id="KW-1185">Reference proteome</keyword>
<dbReference type="AlphaFoldDB" id="A0AAW2Z7E8"/>
<keyword evidence="2" id="KW-0479">Metal-binding</keyword>
<dbReference type="FunFam" id="3.30.160.60:FF:000358">
    <property type="entry name" value="zinc finger protein 24"/>
    <property type="match status" value="1"/>
</dbReference>
<feature type="domain" description="C2H2-type" evidence="8">
    <location>
        <begin position="160"/>
        <end position="189"/>
    </location>
</feature>
<dbReference type="PROSITE" id="PS00028">
    <property type="entry name" value="ZINC_FINGER_C2H2_1"/>
    <property type="match status" value="3"/>
</dbReference>
<proteinExistence type="predicted"/>
<dbReference type="SMART" id="SM00355">
    <property type="entry name" value="ZnF_C2H2"/>
    <property type="match status" value="3"/>
</dbReference>
<dbReference type="GO" id="GO:0000978">
    <property type="term" value="F:RNA polymerase II cis-regulatory region sequence-specific DNA binding"/>
    <property type="evidence" value="ECO:0007669"/>
    <property type="project" value="TreeGrafter"/>
</dbReference>
<evidence type="ECO:0000259" key="8">
    <source>
        <dbReference type="PROSITE" id="PS50157"/>
    </source>
</evidence>
<dbReference type="PROSITE" id="PS50157">
    <property type="entry name" value="ZINC_FINGER_C2H2_2"/>
    <property type="match status" value="3"/>
</dbReference>
<dbReference type="GO" id="GO:0000981">
    <property type="term" value="F:DNA-binding transcription factor activity, RNA polymerase II-specific"/>
    <property type="evidence" value="ECO:0007669"/>
    <property type="project" value="TreeGrafter"/>
</dbReference>
<evidence type="ECO:0000313" key="9">
    <source>
        <dbReference type="EMBL" id="KAL0484626.1"/>
    </source>
</evidence>
<dbReference type="GO" id="GO:0000785">
    <property type="term" value="C:chromatin"/>
    <property type="evidence" value="ECO:0007669"/>
    <property type="project" value="TreeGrafter"/>
</dbReference>
<dbReference type="PANTHER" id="PTHR14003">
    <property type="entry name" value="TRANSCRIPTIONAL REPRESSOR PROTEIN YY"/>
    <property type="match status" value="1"/>
</dbReference>
<evidence type="ECO:0000256" key="1">
    <source>
        <dbReference type="ARBA" id="ARBA00004123"/>
    </source>
</evidence>
<evidence type="ECO:0000256" key="2">
    <source>
        <dbReference type="ARBA" id="ARBA00022723"/>
    </source>
</evidence>
<protein>
    <submittedName>
        <fullName evidence="9">Zinc finger protein</fullName>
    </submittedName>
</protein>
<feature type="domain" description="C2H2-type" evidence="8">
    <location>
        <begin position="190"/>
        <end position="219"/>
    </location>
</feature>
<evidence type="ECO:0000256" key="3">
    <source>
        <dbReference type="ARBA" id="ARBA00022737"/>
    </source>
</evidence>
<feature type="domain" description="C2H2-type" evidence="8">
    <location>
        <begin position="130"/>
        <end position="159"/>
    </location>
</feature>
<dbReference type="Proteomes" id="UP001431209">
    <property type="component" value="Unassembled WGS sequence"/>
</dbReference>